<reference evidence="3 4" key="1">
    <citation type="submission" date="2023-07" db="EMBL/GenBank/DDBJ databases">
        <authorList>
            <person name="Peeters C."/>
        </authorList>
    </citation>
    <scope>NUCLEOTIDE SEQUENCE [LARGE SCALE GENOMIC DNA]</scope>
    <source>
        <strain evidence="3 4">LMG 18091</strain>
    </source>
</reference>
<sequence length="290" mass="32093">MPADSALISVTAKVSAYYRQFTDIQFAQEAAELIGASAAFEQILSENGLKRENLTFYAPMFEARYKSITELIRKSGSSQVIELASGYSLRGLDLTRCGDIRYVETDLPGVIQTKLGLLEEIRRHHAIPPDAQHVVTPADALVFEEIHASVASLDPGERLTVLCEGLIMYLSKDQTEVLARNIRRLLGGFASGCWMTPDFTFRSEAANLSPDRVRLREAITGVTQTQLDASAFEDEQDLIAFLGRLGFRVEVRSQVDETPSFSSLKSLGLAPAVIERFRGALRVWVMTIDS</sequence>
<accession>A0AAD2EUG2</accession>
<keyword evidence="1" id="KW-0489">Methyltransferase</keyword>
<evidence type="ECO:0000313" key="4">
    <source>
        <dbReference type="Proteomes" id="UP001189915"/>
    </source>
</evidence>
<dbReference type="InterPro" id="IPR007213">
    <property type="entry name" value="Ppm1/Ppm2/Tcmp"/>
</dbReference>
<protein>
    <submittedName>
        <fullName evidence="3">Uncharacterized protein</fullName>
    </submittedName>
</protein>
<proteinExistence type="predicted"/>
<dbReference type="GO" id="GO:0008168">
    <property type="term" value="F:methyltransferase activity"/>
    <property type="evidence" value="ECO:0007669"/>
    <property type="project" value="UniProtKB-KW"/>
</dbReference>
<organism evidence="3 4">
    <name type="scientific">Ralstonia wenshanensis</name>
    <dbReference type="NCBI Taxonomy" id="2842456"/>
    <lineage>
        <taxon>Bacteria</taxon>
        <taxon>Pseudomonadati</taxon>
        <taxon>Pseudomonadota</taxon>
        <taxon>Betaproteobacteria</taxon>
        <taxon>Burkholderiales</taxon>
        <taxon>Burkholderiaceae</taxon>
        <taxon>Ralstonia</taxon>
    </lineage>
</organism>
<keyword evidence="2" id="KW-0808">Transferase</keyword>
<comment type="caution">
    <text evidence="3">The sequence shown here is derived from an EMBL/GenBank/DDBJ whole genome shotgun (WGS) entry which is preliminary data.</text>
</comment>
<dbReference type="Gene3D" id="3.40.50.150">
    <property type="entry name" value="Vaccinia Virus protein VP39"/>
    <property type="match status" value="1"/>
</dbReference>
<dbReference type="Pfam" id="PF04072">
    <property type="entry name" value="LCM"/>
    <property type="match status" value="1"/>
</dbReference>
<dbReference type="InterPro" id="IPR029063">
    <property type="entry name" value="SAM-dependent_MTases_sf"/>
</dbReference>
<dbReference type="Proteomes" id="UP001189915">
    <property type="component" value="Unassembled WGS sequence"/>
</dbReference>
<evidence type="ECO:0000256" key="2">
    <source>
        <dbReference type="ARBA" id="ARBA00022679"/>
    </source>
</evidence>
<evidence type="ECO:0000313" key="3">
    <source>
        <dbReference type="EMBL" id="CAJ0702570.1"/>
    </source>
</evidence>
<dbReference type="GO" id="GO:0032259">
    <property type="term" value="P:methylation"/>
    <property type="evidence" value="ECO:0007669"/>
    <property type="project" value="UniProtKB-KW"/>
</dbReference>
<dbReference type="EMBL" id="CATWAF010000005">
    <property type="protein sequence ID" value="CAJ0702570.1"/>
    <property type="molecule type" value="Genomic_DNA"/>
</dbReference>
<dbReference type="AlphaFoldDB" id="A0AAD2EUG2"/>
<evidence type="ECO:0000256" key="1">
    <source>
        <dbReference type="ARBA" id="ARBA00022603"/>
    </source>
</evidence>
<name>A0AAD2EUG2_9RALS</name>
<keyword evidence="4" id="KW-1185">Reference proteome</keyword>
<dbReference type="SUPFAM" id="SSF53335">
    <property type="entry name" value="S-adenosyl-L-methionine-dependent methyltransferases"/>
    <property type="match status" value="1"/>
</dbReference>
<gene>
    <name evidence="3" type="ORF">LMG18091_03716</name>
</gene>